<feature type="transmembrane region" description="Helical" evidence="1">
    <location>
        <begin position="80"/>
        <end position="97"/>
    </location>
</feature>
<feature type="transmembrane region" description="Helical" evidence="1">
    <location>
        <begin position="42"/>
        <end position="60"/>
    </location>
</feature>
<keyword evidence="3" id="KW-1185">Reference proteome</keyword>
<accession>A0A850H3W5</accession>
<keyword evidence="1" id="KW-0472">Membrane</keyword>
<sequence length="202" mass="22469">MSDADQPSLLRRPGAWAGSIFASFGIIAGLRMSSAINATTGFILMAFSMVLLIPLVKSAMARQRAQGFLSPAITRYNKRFLLASFGYVLGLGLAVTINDRVELSQGETILIALLPIIPIFAMIWTMARYIAEEQDEFLRHRAVMASLFGLGVVLSIGTFWGFLETFEVVPHIWAWWVFPAWALGLGFAQCWMTWRDRTEASS</sequence>
<keyword evidence="1" id="KW-1133">Transmembrane helix</keyword>
<dbReference type="RefSeq" id="WP_176266910.1">
    <property type="nucleotide sequence ID" value="NZ_JABWGV010000002.1"/>
</dbReference>
<keyword evidence="1" id="KW-0812">Transmembrane</keyword>
<feature type="transmembrane region" description="Helical" evidence="1">
    <location>
        <begin position="142"/>
        <end position="163"/>
    </location>
</feature>
<reference evidence="2 3" key="1">
    <citation type="submission" date="2020-06" db="EMBL/GenBank/DDBJ databases">
        <title>Altererythrobacter sp. HHU K3-1.</title>
        <authorList>
            <person name="Zhang D."/>
            <person name="Xue H."/>
        </authorList>
    </citation>
    <scope>NUCLEOTIDE SEQUENCE [LARGE SCALE GENOMIC DNA]</scope>
    <source>
        <strain evidence="2 3">HHU K3-1</strain>
    </source>
</reference>
<dbReference type="EMBL" id="JABWGV010000002">
    <property type="protein sequence ID" value="NVD44588.1"/>
    <property type="molecule type" value="Genomic_DNA"/>
</dbReference>
<gene>
    <name evidence="2" type="ORF">HUV48_06095</name>
</gene>
<feature type="transmembrane region" description="Helical" evidence="1">
    <location>
        <begin position="175"/>
        <end position="194"/>
    </location>
</feature>
<evidence type="ECO:0000313" key="2">
    <source>
        <dbReference type="EMBL" id="NVD44588.1"/>
    </source>
</evidence>
<dbReference type="AlphaFoldDB" id="A0A850H3W5"/>
<evidence type="ECO:0000313" key="3">
    <source>
        <dbReference type="Proteomes" id="UP000561438"/>
    </source>
</evidence>
<feature type="transmembrane region" description="Helical" evidence="1">
    <location>
        <begin position="109"/>
        <end position="130"/>
    </location>
</feature>
<comment type="caution">
    <text evidence="2">The sequence shown here is derived from an EMBL/GenBank/DDBJ whole genome shotgun (WGS) entry which is preliminary data.</text>
</comment>
<protein>
    <submittedName>
        <fullName evidence="2">Uncharacterized protein</fullName>
    </submittedName>
</protein>
<proteinExistence type="predicted"/>
<evidence type="ECO:0000256" key="1">
    <source>
        <dbReference type="SAM" id="Phobius"/>
    </source>
</evidence>
<dbReference type="Proteomes" id="UP000561438">
    <property type="component" value="Unassembled WGS sequence"/>
</dbReference>
<name>A0A850H3W5_9SPHN</name>
<organism evidence="2 3">
    <name type="scientific">Qipengyuania atrilutea</name>
    <dbReference type="NCBI Taxonomy" id="2744473"/>
    <lineage>
        <taxon>Bacteria</taxon>
        <taxon>Pseudomonadati</taxon>
        <taxon>Pseudomonadota</taxon>
        <taxon>Alphaproteobacteria</taxon>
        <taxon>Sphingomonadales</taxon>
        <taxon>Erythrobacteraceae</taxon>
        <taxon>Qipengyuania</taxon>
    </lineage>
</organism>
<feature type="transmembrane region" description="Helical" evidence="1">
    <location>
        <begin position="15"/>
        <end position="36"/>
    </location>
</feature>